<keyword evidence="1" id="KW-0732">Signal</keyword>
<protein>
    <recommendedName>
        <fullName evidence="3">Fibronectin type-III domain-containing protein</fullName>
    </recommendedName>
</protein>
<dbReference type="InterPro" id="IPR003961">
    <property type="entry name" value="FN3_dom"/>
</dbReference>
<dbReference type="SMART" id="SM00060">
    <property type="entry name" value="FN3"/>
    <property type="match status" value="3"/>
</dbReference>
<reference evidence="4 5" key="2">
    <citation type="submission" date="2018-03" db="EMBL/GenBank/DDBJ databases">
        <authorList>
            <person name="Keele B.F."/>
        </authorList>
    </citation>
    <scope>NUCLEOTIDE SEQUENCE [LARGE SCALE GENOMIC DNA]</scope>
    <source>
        <strain evidence="4 5">D13</strain>
    </source>
</reference>
<dbReference type="PANTHER" id="PTHR47197">
    <property type="entry name" value="PROTEIN NIRF"/>
    <property type="match status" value="1"/>
</dbReference>
<gene>
    <name evidence="4" type="ORF">C7S18_21550</name>
</gene>
<dbReference type="OrthoDB" id="5720638at2"/>
<dbReference type="Pfam" id="PF21783">
    <property type="entry name" value="YNCE"/>
    <property type="match status" value="1"/>
</dbReference>
<dbReference type="Gene3D" id="2.130.10.10">
    <property type="entry name" value="YVTN repeat-like/Quinoprotein amine dehydrogenase"/>
    <property type="match status" value="2"/>
</dbReference>
<dbReference type="GO" id="GO:0016020">
    <property type="term" value="C:membrane"/>
    <property type="evidence" value="ECO:0007669"/>
    <property type="project" value="InterPro"/>
</dbReference>
<dbReference type="Proteomes" id="UP000241074">
    <property type="component" value="Chromosome"/>
</dbReference>
<feature type="compositionally biased region" description="Basic and acidic residues" evidence="2">
    <location>
        <begin position="913"/>
        <end position="924"/>
    </location>
</feature>
<dbReference type="InterPro" id="IPR015919">
    <property type="entry name" value="Cadherin-like_sf"/>
</dbReference>
<evidence type="ECO:0000256" key="2">
    <source>
        <dbReference type="SAM" id="MobiDB-lite"/>
    </source>
</evidence>
<evidence type="ECO:0000256" key="1">
    <source>
        <dbReference type="ARBA" id="ARBA00022729"/>
    </source>
</evidence>
<dbReference type="SUPFAM" id="SSF49313">
    <property type="entry name" value="Cadherin-like"/>
    <property type="match status" value="2"/>
</dbReference>
<sequence>MGLAVMIQVFRHHLARATFRLFPLVGCLAIGTLAPLAIATEAPKASLPDAPTIGTVTVGNGQMRVAFSPPASNGGSPITAYVATCGSRSATGTTSPISVIGLPNQVSAQCSVFARNANGDGPSSAQSPAQIVGTSDVQVFIPKLGEAAVSVLNASNGAALANIGIAAGQSGVAASPDGARVYVAGQALNQVTVIDTLTRAVVTQIPVGPAPWSLAVSPDSARVYATNSGNNTVSEIDASTNTVTRNYTVFNFPYGIAMSPGGRYVYVTNAGTNAISVIDTFTQQVLGPFTAAMDSYAIATSPDGNRVYVASVSANLLVAIDANTFGALSSVGVGSSPNAIVVSRNSQRIYVSNSNGNSISVVDAATMAVVATIPVNTRPYGLDVSPDGTRLWVAHAVGSAVTVIDTTTNSVLSTHSIGSTAYSVGRFVSYAGVEPSPDAIQPEFAYVGQAYSFSVPVTGTPRPSVTMIHGELPPGLRFDPAAGAIVGTPTTVGTYFPIFSLTNGVGSTASVLTRMVVLPGVPAQPTITNIVPGDGQVVVSFNPPAVDNGAPVTFYNVFCDHALFVGTGTTSPITVQVTNGLATRCRVTAINSVGPSAASEFSAIVIPGVAPQFSSTSLPAGTYGQPYSYTLTATGAPAPIFAFDAGMLPNGLSFDAGTGTISGTPLEAADDPPRSLTFSAINALAIVPRVFELRIDPVVPDAPMAVSATAGNGVASIQFSAPMQTGGAPVLDYTVRCDPGNVSATDSSSPIQLSLTNDQFHTCNVSARNRVGSGLASPSIRVLPRSSTVADLGITISNHQTGVNGGSPVTYDITVSNAGAAGVQGATVHTDLGGDFVDLQWTCTASVGAYCPSSGTGEVNVSADLLAGSSLQIQLTATPLPNPETPVSAIASITEPADTTDSQQSNNLASDGPDWRGVFRDGFE</sequence>
<dbReference type="EMBL" id="CP027860">
    <property type="protein sequence ID" value="AVP99600.1"/>
    <property type="molecule type" value="Genomic_DNA"/>
</dbReference>
<evidence type="ECO:0000313" key="4">
    <source>
        <dbReference type="EMBL" id="AVP99600.1"/>
    </source>
</evidence>
<reference evidence="4 5" key="1">
    <citation type="submission" date="2018-03" db="EMBL/GenBank/DDBJ databases">
        <title>Ahniella affigens gen. nov., sp. nov., a gammaproteobacterium isolated from sandy soil near a stream.</title>
        <authorList>
            <person name="Ko Y."/>
            <person name="Kim J.-H."/>
        </authorList>
    </citation>
    <scope>NUCLEOTIDE SEQUENCE [LARGE SCALE GENOMIC DNA]</scope>
    <source>
        <strain evidence="4 5">D13</strain>
    </source>
</reference>
<dbReference type="InterPro" id="IPR011964">
    <property type="entry name" value="YVTN_b-propeller_repeat"/>
</dbReference>
<feature type="domain" description="Fibronectin type-III" evidence="3">
    <location>
        <begin position="521"/>
        <end position="609"/>
    </location>
</feature>
<dbReference type="SUPFAM" id="SSF50974">
    <property type="entry name" value="Nitrous oxide reductase, N-terminal domain"/>
    <property type="match status" value="1"/>
</dbReference>
<dbReference type="InterPro" id="IPR051200">
    <property type="entry name" value="Host-pathogen_enzymatic-act"/>
</dbReference>
<dbReference type="CDD" id="cd00063">
    <property type="entry name" value="FN3"/>
    <property type="match status" value="1"/>
</dbReference>
<dbReference type="Gene3D" id="2.60.40.10">
    <property type="entry name" value="Immunoglobulins"/>
    <property type="match status" value="6"/>
</dbReference>
<dbReference type="InterPro" id="IPR011045">
    <property type="entry name" value="N2O_reductase_N"/>
</dbReference>
<organism evidence="4 5">
    <name type="scientific">Ahniella affigens</name>
    <dbReference type="NCBI Taxonomy" id="2021234"/>
    <lineage>
        <taxon>Bacteria</taxon>
        <taxon>Pseudomonadati</taxon>
        <taxon>Pseudomonadota</taxon>
        <taxon>Gammaproteobacteria</taxon>
        <taxon>Lysobacterales</taxon>
        <taxon>Rhodanobacteraceae</taxon>
        <taxon>Ahniella</taxon>
    </lineage>
</organism>
<proteinExistence type="predicted"/>
<dbReference type="AlphaFoldDB" id="A0A2P1PXN7"/>
<dbReference type="KEGG" id="xba:C7S18_21550"/>
<dbReference type="SUPFAM" id="SSF49265">
    <property type="entry name" value="Fibronectin type III"/>
    <property type="match status" value="2"/>
</dbReference>
<feature type="region of interest" description="Disordered" evidence="2">
    <location>
        <begin position="895"/>
        <end position="924"/>
    </location>
</feature>
<evidence type="ECO:0000313" key="5">
    <source>
        <dbReference type="Proteomes" id="UP000241074"/>
    </source>
</evidence>
<dbReference type="GO" id="GO:0005509">
    <property type="term" value="F:calcium ion binding"/>
    <property type="evidence" value="ECO:0007669"/>
    <property type="project" value="InterPro"/>
</dbReference>
<dbReference type="NCBIfam" id="TIGR02276">
    <property type="entry name" value="beta_rpt_yvtn"/>
    <property type="match status" value="4"/>
</dbReference>
<keyword evidence="5" id="KW-1185">Reference proteome</keyword>
<feature type="compositionally biased region" description="Polar residues" evidence="2">
    <location>
        <begin position="897"/>
        <end position="909"/>
    </location>
</feature>
<dbReference type="InterPro" id="IPR013783">
    <property type="entry name" value="Ig-like_fold"/>
</dbReference>
<name>A0A2P1PXN7_9GAMM</name>
<dbReference type="InterPro" id="IPR015943">
    <property type="entry name" value="WD40/YVTN_repeat-like_dom_sf"/>
</dbReference>
<dbReference type="PANTHER" id="PTHR47197:SF3">
    <property type="entry name" value="DIHYDRO-HEME D1 DEHYDROGENASE"/>
    <property type="match status" value="1"/>
</dbReference>
<dbReference type="InterPro" id="IPR036116">
    <property type="entry name" value="FN3_sf"/>
</dbReference>
<dbReference type="Pfam" id="PF05345">
    <property type="entry name" value="He_PIG"/>
    <property type="match status" value="2"/>
</dbReference>
<dbReference type="PROSITE" id="PS50853">
    <property type="entry name" value="FN3"/>
    <property type="match status" value="2"/>
</dbReference>
<accession>A0A2P1PXN7</accession>
<dbReference type="InterPro" id="IPR048433">
    <property type="entry name" value="YNCE-like_beta-prop"/>
</dbReference>
<feature type="domain" description="Fibronectin type-III" evidence="3">
    <location>
        <begin position="47"/>
        <end position="134"/>
    </location>
</feature>
<dbReference type="Pfam" id="PF01345">
    <property type="entry name" value="DUF11"/>
    <property type="match status" value="1"/>
</dbReference>
<dbReference type="InterPro" id="IPR001434">
    <property type="entry name" value="OmcB-like_DUF11"/>
</dbReference>
<evidence type="ECO:0000259" key="3">
    <source>
        <dbReference type="PROSITE" id="PS50853"/>
    </source>
</evidence>